<reference evidence="1" key="2">
    <citation type="journal article" date="2024" name="Plant">
        <title>Genomic evolution and insights into agronomic trait innovations of Sesamum species.</title>
        <authorList>
            <person name="Miao H."/>
            <person name="Wang L."/>
            <person name="Qu L."/>
            <person name="Liu H."/>
            <person name="Sun Y."/>
            <person name="Le M."/>
            <person name="Wang Q."/>
            <person name="Wei S."/>
            <person name="Zheng Y."/>
            <person name="Lin W."/>
            <person name="Duan Y."/>
            <person name="Cao H."/>
            <person name="Xiong S."/>
            <person name="Wang X."/>
            <person name="Wei L."/>
            <person name="Li C."/>
            <person name="Ma Q."/>
            <person name="Ju M."/>
            <person name="Zhao R."/>
            <person name="Li G."/>
            <person name="Mu C."/>
            <person name="Tian Q."/>
            <person name="Mei H."/>
            <person name="Zhang T."/>
            <person name="Gao T."/>
            <person name="Zhang H."/>
        </authorList>
    </citation>
    <scope>NUCLEOTIDE SEQUENCE</scope>
    <source>
        <strain evidence="1">3651</strain>
    </source>
</reference>
<organism evidence="1 2">
    <name type="scientific">Sesamum alatum</name>
    <dbReference type="NCBI Taxonomy" id="300844"/>
    <lineage>
        <taxon>Eukaryota</taxon>
        <taxon>Viridiplantae</taxon>
        <taxon>Streptophyta</taxon>
        <taxon>Embryophyta</taxon>
        <taxon>Tracheophyta</taxon>
        <taxon>Spermatophyta</taxon>
        <taxon>Magnoliopsida</taxon>
        <taxon>eudicotyledons</taxon>
        <taxon>Gunneridae</taxon>
        <taxon>Pentapetalae</taxon>
        <taxon>asterids</taxon>
        <taxon>lamiids</taxon>
        <taxon>Lamiales</taxon>
        <taxon>Pedaliaceae</taxon>
        <taxon>Sesamum</taxon>
    </lineage>
</organism>
<sequence length="128" mass="15270">MDPIDEIQYVVLNLEDPGRKVRMGRNLPKEEMFQLLYFLRSNDMVFEWGQGGSKGVDEEVMVHRLNVRIAWHPRKIEEAEFQNKIIQEEVNRLVRSKYIQEVFYPEWIANVVLILIRVAYLDLECAPY</sequence>
<dbReference type="Proteomes" id="UP001293254">
    <property type="component" value="Unassembled WGS sequence"/>
</dbReference>
<gene>
    <name evidence="1" type="ORF">Salat_2414400</name>
</gene>
<reference evidence="1" key="1">
    <citation type="submission" date="2020-06" db="EMBL/GenBank/DDBJ databases">
        <authorList>
            <person name="Li T."/>
            <person name="Hu X."/>
            <person name="Zhang T."/>
            <person name="Song X."/>
            <person name="Zhang H."/>
            <person name="Dai N."/>
            <person name="Sheng W."/>
            <person name="Hou X."/>
            <person name="Wei L."/>
        </authorList>
    </citation>
    <scope>NUCLEOTIDE SEQUENCE</scope>
    <source>
        <strain evidence="1">3651</strain>
        <tissue evidence="1">Leaf</tissue>
    </source>
</reference>
<keyword evidence="2" id="KW-1185">Reference proteome</keyword>
<accession>A0AAE1XXT8</accession>
<protein>
    <submittedName>
        <fullName evidence="1">Uncharacterized protein</fullName>
    </submittedName>
</protein>
<evidence type="ECO:0000313" key="2">
    <source>
        <dbReference type="Proteomes" id="UP001293254"/>
    </source>
</evidence>
<comment type="caution">
    <text evidence="1">The sequence shown here is derived from an EMBL/GenBank/DDBJ whole genome shotgun (WGS) entry which is preliminary data.</text>
</comment>
<dbReference type="EMBL" id="JACGWO010000009">
    <property type="protein sequence ID" value="KAK4420015.1"/>
    <property type="molecule type" value="Genomic_DNA"/>
</dbReference>
<dbReference type="AlphaFoldDB" id="A0AAE1XXT8"/>
<evidence type="ECO:0000313" key="1">
    <source>
        <dbReference type="EMBL" id="KAK4420015.1"/>
    </source>
</evidence>
<name>A0AAE1XXT8_9LAMI</name>
<proteinExistence type="predicted"/>